<name>A0A3M7S1Y1_BRAPC</name>
<sequence>MVGDSVLNCYEHRLITISICIKNQRQIFLTEKSSTDGKKLVTQNSKFKSIQISIKWHEKSCNTRSNFDFLNLYRI</sequence>
<keyword evidence="2" id="KW-1185">Reference proteome</keyword>
<protein>
    <submittedName>
        <fullName evidence="1">Uncharacterized protein</fullName>
    </submittedName>
</protein>
<gene>
    <name evidence="1" type="ORF">BpHYR1_047176</name>
</gene>
<evidence type="ECO:0000313" key="2">
    <source>
        <dbReference type="Proteomes" id="UP000276133"/>
    </source>
</evidence>
<proteinExistence type="predicted"/>
<comment type="caution">
    <text evidence="1">The sequence shown here is derived from an EMBL/GenBank/DDBJ whole genome shotgun (WGS) entry which is preliminary data.</text>
</comment>
<evidence type="ECO:0000313" key="1">
    <source>
        <dbReference type="EMBL" id="RNA29762.1"/>
    </source>
</evidence>
<dbReference type="EMBL" id="REGN01002165">
    <property type="protein sequence ID" value="RNA29762.1"/>
    <property type="molecule type" value="Genomic_DNA"/>
</dbReference>
<dbReference type="Proteomes" id="UP000276133">
    <property type="component" value="Unassembled WGS sequence"/>
</dbReference>
<organism evidence="1 2">
    <name type="scientific">Brachionus plicatilis</name>
    <name type="common">Marine rotifer</name>
    <name type="synonym">Brachionus muelleri</name>
    <dbReference type="NCBI Taxonomy" id="10195"/>
    <lineage>
        <taxon>Eukaryota</taxon>
        <taxon>Metazoa</taxon>
        <taxon>Spiralia</taxon>
        <taxon>Gnathifera</taxon>
        <taxon>Rotifera</taxon>
        <taxon>Eurotatoria</taxon>
        <taxon>Monogononta</taxon>
        <taxon>Pseudotrocha</taxon>
        <taxon>Ploima</taxon>
        <taxon>Brachionidae</taxon>
        <taxon>Brachionus</taxon>
    </lineage>
</organism>
<reference evidence="1 2" key="1">
    <citation type="journal article" date="2018" name="Sci. Rep.">
        <title>Genomic signatures of local adaptation to the degree of environmental predictability in rotifers.</title>
        <authorList>
            <person name="Franch-Gras L."/>
            <person name="Hahn C."/>
            <person name="Garcia-Roger E.M."/>
            <person name="Carmona M.J."/>
            <person name="Serra M."/>
            <person name="Gomez A."/>
        </authorList>
    </citation>
    <scope>NUCLEOTIDE SEQUENCE [LARGE SCALE GENOMIC DNA]</scope>
    <source>
        <strain evidence="1">HYR1</strain>
    </source>
</reference>
<accession>A0A3M7S1Y1</accession>
<dbReference type="AlphaFoldDB" id="A0A3M7S1Y1"/>